<evidence type="ECO:0000256" key="2">
    <source>
        <dbReference type="ARBA" id="ARBA00004496"/>
    </source>
</evidence>
<dbReference type="RefSeq" id="XP_021868579.1">
    <property type="nucleotide sequence ID" value="XM_022018671.1"/>
</dbReference>
<dbReference type="EMBL" id="NBSH01000015">
    <property type="protein sequence ID" value="ORX34301.1"/>
    <property type="molecule type" value="Genomic_DNA"/>
</dbReference>
<dbReference type="STRING" id="4999.A0A1Y1U8E0"/>
<name>A0A1Y1U8E0_9TREE</name>
<dbReference type="GO" id="GO:0034715">
    <property type="term" value="C:pICln-Sm protein complex"/>
    <property type="evidence" value="ECO:0007669"/>
    <property type="project" value="TreeGrafter"/>
</dbReference>
<gene>
    <name evidence="6" type="ORF">BD324DRAFT_653564</name>
</gene>
<comment type="subcellular location">
    <subcellularLocation>
        <location evidence="2">Cytoplasm</location>
    </subcellularLocation>
    <subcellularLocation>
        <location evidence="1">Nucleus</location>
    </subcellularLocation>
</comment>
<dbReference type="Pfam" id="PF03517">
    <property type="entry name" value="Voldacs"/>
    <property type="match status" value="1"/>
</dbReference>
<feature type="region of interest" description="Disordered" evidence="5">
    <location>
        <begin position="114"/>
        <end position="152"/>
    </location>
</feature>
<dbReference type="GO" id="GO:0045292">
    <property type="term" value="P:mRNA cis splicing, via spliceosome"/>
    <property type="evidence" value="ECO:0007669"/>
    <property type="project" value="TreeGrafter"/>
</dbReference>
<evidence type="ECO:0000256" key="3">
    <source>
        <dbReference type="ARBA" id="ARBA00022490"/>
    </source>
</evidence>
<dbReference type="GO" id="GO:0005681">
    <property type="term" value="C:spliceosomal complex"/>
    <property type="evidence" value="ECO:0007669"/>
    <property type="project" value="TreeGrafter"/>
</dbReference>
<dbReference type="GO" id="GO:0005829">
    <property type="term" value="C:cytosol"/>
    <property type="evidence" value="ECO:0007669"/>
    <property type="project" value="TreeGrafter"/>
</dbReference>
<proteinExistence type="predicted"/>
<dbReference type="PANTHER" id="PTHR21399">
    <property type="entry name" value="CHLORIDE CONDUCTANCE REGULATORY PROTEIN ICLN"/>
    <property type="match status" value="1"/>
</dbReference>
<dbReference type="InterPro" id="IPR011993">
    <property type="entry name" value="PH-like_dom_sf"/>
</dbReference>
<protein>
    <submittedName>
        <fullName evidence="6">Regulator of volume decrease after cellular swelling-domain-containing protein</fullName>
    </submittedName>
</protein>
<dbReference type="Proteomes" id="UP000193218">
    <property type="component" value="Unassembled WGS sequence"/>
</dbReference>
<dbReference type="OrthoDB" id="19714at2759"/>
<organism evidence="6 7">
    <name type="scientific">Kockovaella imperatae</name>
    <dbReference type="NCBI Taxonomy" id="4999"/>
    <lineage>
        <taxon>Eukaryota</taxon>
        <taxon>Fungi</taxon>
        <taxon>Dikarya</taxon>
        <taxon>Basidiomycota</taxon>
        <taxon>Agaricomycotina</taxon>
        <taxon>Tremellomycetes</taxon>
        <taxon>Tremellales</taxon>
        <taxon>Cuniculitremaceae</taxon>
        <taxon>Kockovaella</taxon>
    </lineage>
</organism>
<keyword evidence="4" id="KW-0539">Nucleus</keyword>
<reference evidence="6 7" key="1">
    <citation type="submission" date="2017-03" db="EMBL/GenBank/DDBJ databases">
        <title>Widespread Adenine N6-methylation of Active Genes in Fungi.</title>
        <authorList>
            <consortium name="DOE Joint Genome Institute"/>
            <person name="Mondo S.J."/>
            <person name="Dannebaum R.O."/>
            <person name="Kuo R.C."/>
            <person name="Louie K.B."/>
            <person name="Bewick A.J."/>
            <person name="Labutti K."/>
            <person name="Haridas S."/>
            <person name="Kuo A."/>
            <person name="Salamov A."/>
            <person name="Ahrendt S.R."/>
            <person name="Lau R."/>
            <person name="Bowen B.P."/>
            <person name="Lipzen A."/>
            <person name="Sullivan W."/>
            <person name="Andreopoulos W.B."/>
            <person name="Clum A."/>
            <person name="Lindquist E."/>
            <person name="Daum C."/>
            <person name="Northen T.R."/>
            <person name="Ramamoorthy G."/>
            <person name="Schmitz R.J."/>
            <person name="Gryganskyi A."/>
            <person name="Culley D."/>
            <person name="Magnuson J."/>
            <person name="James T.Y."/>
            <person name="O'Malley M.A."/>
            <person name="Stajich J.E."/>
            <person name="Spatafora J.W."/>
            <person name="Visel A."/>
            <person name="Grigoriev I.V."/>
        </authorList>
    </citation>
    <scope>NUCLEOTIDE SEQUENCE [LARGE SCALE GENOMIC DNA]</scope>
    <source>
        <strain evidence="6 7">NRRL Y-17943</strain>
    </source>
</reference>
<keyword evidence="3" id="KW-0963">Cytoplasm</keyword>
<evidence type="ECO:0000313" key="7">
    <source>
        <dbReference type="Proteomes" id="UP000193218"/>
    </source>
</evidence>
<dbReference type="AlphaFoldDB" id="A0A1Y1U8E0"/>
<evidence type="ECO:0000256" key="4">
    <source>
        <dbReference type="ARBA" id="ARBA00023242"/>
    </source>
</evidence>
<feature type="compositionally biased region" description="Acidic residues" evidence="5">
    <location>
        <begin position="205"/>
        <end position="222"/>
    </location>
</feature>
<dbReference type="GO" id="GO:0000387">
    <property type="term" value="P:spliceosomal snRNP assembly"/>
    <property type="evidence" value="ECO:0007669"/>
    <property type="project" value="TreeGrafter"/>
</dbReference>
<accession>A0A1Y1U8E0</accession>
<evidence type="ECO:0000256" key="1">
    <source>
        <dbReference type="ARBA" id="ARBA00004123"/>
    </source>
</evidence>
<keyword evidence="7" id="KW-1185">Reference proteome</keyword>
<dbReference type="PANTHER" id="PTHR21399:SF0">
    <property type="entry name" value="METHYLOSOME SUBUNIT PICLN"/>
    <property type="match status" value="1"/>
</dbReference>
<dbReference type="InterPro" id="IPR039924">
    <property type="entry name" value="ICln/Lot5/Saf5"/>
</dbReference>
<evidence type="ECO:0000313" key="6">
    <source>
        <dbReference type="EMBL" id="ORX34301.1"/>
    </source>
</evidence>
<feature type="compositionally biased region" description="Acidic residues" evidence="5">
    <location>
        <begin position="139"/>
        <end position="149"/>
    </location>
</feature>
<comment type="caution">
    <text evidence="6">The sequence shown here is derived from an EMBL/GenBank/DDBJ whole genome shotgun (WGS) entry which is preliminary data.</text>
</comment>
<dbReference type="InParanoid" id="A0A1Y1U8E0"/>
<feature type="region of interest" description="Disordered" evidence="5">
    <location>
        <begin position="1"/>
        <end position="32"/>
    </location>
</feature>
<sequence>MFTPTSDVPPFVTPEAHDALTSSTPASFNDIPPTLRFQDDAVEVTMEPSRGWDWSGRIKGKIWVTEAAIVFLPSNSESSSGFKLLYPALTLHALTPSSSESPAHVYCQIDETGTGGLDEDDAGGHMTNGHSGANGDANGVEDEEEDNDEAGQYSTFRELRIYVSESRVQDLFNAMSHCSGLHDSLLPSGEPSSFFGGFGDMPNGPEDEEDQYEDGDEEEQEGDESRVGQPGEDEGEAGRVRSDFHSGGGPGARYRPY</sequence>
<feature type="region of interest" description="Disordered" evidence="5">
    <location>
        <begin position="189"/>
        <end position="257"/>
    </location>
</feature>
<dbReference type="GeneID" id="33560480"/>
<evidence type="ECO:0000256" key="5">
    <source>
        <dbReference type="SAM" id="MobiDB-lite"/>
    </source>
</evidence>
<dbReference type="Gene3D" id="2.30.29.30">
    <property type="entry name" value="Pleckstrin-homology domain (PH domain)/Phosphotyrosine-binding domain (PTB)"/>
    <property type="match status" value="1"/>
</dbReference>